<dbReference type="SUPFAM" id="SSF50249">
    <property type="entry name" value="Nucleic acid-binding proteins"/>
    <property type="match status" value="1"/>
</dbReference>
<dbReference type="Pfam" id="PF01176">
    <property type="entry name" value="eIF-1a"/>
    <property type="match status" value="1"/>
</dbReference>
<dbReference type="AlphaFoldDB" id="A0A497JFJ3"/>
<feature type="domain" description="S1-like" evidence="6">
    <location>
        <begin position="20"/>
        <end position="94"/>
    </location>
</feature>
<accession>A0A497JFJ3</accession>
<comment type="caution">
    <text evidence="7">The sequence shown here is derived from an EMBL/GenBank/DDBJ whole genome shotgun (WGS) entry which is preliminary data.</text>
</comment>
<organism evidence="7 8">
    <name type="scientific">Candidatus Iainarchaeum sp</name>
    <dbReference type="NCBI Taxonomy" id="3101447"/>
    <lineage>
        <taxon>Archaea</taxon>
        <taxon>Candidatus Iainarchaeota</taxon>
        <taxon>Candidatus Iainarchaeia</taxon>
        <taxon>Candidatus Iainarchaeales</taxon>
        <taxon>Candidatus Iainarchaeaceae</taxon>
        <taxon>Candidatus Iainarchaeum</taxon>
    </lineage>
</organism>
<dbReference type="Proteomes" id="UP000277633">
    <property type="component" value="Unassembled WGS sequence"/>
</dbReference>
<evidence type="ECO:0000313" key="7">
    <source>
        <dbReference type="EMBL" id="RLG69548.1"/>
    </source>
</evidence>
<protein>
    <recommendedName>
        <fullName evidence="2">Translation initiation factor 1A</fullName>
        <shortName evidence="2">aIF-1A</shortName>
    </recommendedName>
</protein>
<dbReference type="SMART" id="SM00652">
    <property type="entry name" value="eIF1a"/>
    <property type="match status" value="1"/>
</dbReference>
<evidence type="ECO:0000259" key="6">
    <source>
        <dbReference type="PROSITE" id="PS50832"/>
    </source>
</evidence>
<dbReference type="NCBIfam" id="TIGR00523">
    <property type="entry name" value="eIF-1A"/>
    <property type="match status" value="1"/>
</dbReference>
<dbReference type="InterPro" id="IPR001253">
    <property type="entry name" value="TIF_eIF-1A"/>
</dbReference>
<sequence>MAEGDENITNASGEEQQGMRKVKLPKKEQNEMFAVVSKLLGANKILAICQDSKERNCRIPGRMKKRIWLREGDLIIIKIWDFQPTKADVVWRYSNTQKHYLANRGYLKGLPI</sequence>
<dbReference type="CDD" id="cd05793">
    <property type="entry name" value="S1_IF1A"/>
    <property type="match status" value="1"/>
</dbReference>
<dbReference type="NCBIfam" id="NF003085">
    <property type="entry name" value="PRK04012.1-5"/>
    <property type="match status" value="1"/>
</dbReference>
<keyword evidence="2 3" id="KW-0396">Initiation factor</keyword>
<name>A0A497JFJ3_9ARCH</name>
<dbReference type="InterPro" id="IPR012340">
    <property type="entry name" value="NA-bd_OB-fold"/>
</dbReference>
<dbReference type="GO" id="GO:0003743">
    <property type="term" value="F:translation initiation factor activity"/>
    <property type="evidence" value="ECO:0007669"/>
    <property type="project" value="UniProtKB-UniRule"/>
</dbReference>
<dbReference type="InterPro" id="IPR006196">
    <property type="entry name" value="RNA-binding_domain_S1_IF1"/>
</dbReference>
<dbReference type="PROSITE" id="PS50832">
    <property type="entry name" value="S1_IF1_TYPE"/>
    <property type="match status" value="1"/>
</dbReference>
<proteinExistence type="inferred from homology"/>
<keyword evidence="2 3" id="KW-0648">Protein biosynthesis</keyword>
<evidence type="ECO:0000256" key="1">
    <source>
        <dbReference type="ARBA" id="ARBA00025502"/>
    </source>
</evidence>
<dbReference type="EMBL" id="QMWO01000067">
    <property type="protein sequence ID" value="RLG69548.1"/>
    <property type="molecule type" value="Genomic_DNA"/>
</dbReference>
<dbReference type="Gene3D" id="2.40.50.140">
    <property type="entry name" value="Nucleic acid-binding proteins"/>
    <property type="match status" value="1"/>
</dbReference>
<dbReference type="NCBIfam" id="NF003084">
    <property type="entry name" value="PRK04012.1-3"/>
    <property type="match status" value="1"/>
</dbReference>
<reference evidence="7 8" key="1">
    <citation type="submission" date="2018-06" db="EMBL/GenBank/DDBJ databases">
        <title>Extensive metabolic versatility and redundancy in microbially diverse, dynamic hydrothermal sediments.</title>
        <authorList>
            <person name="Dombrowski N."/>
            <person name="Teske A."/>
            <person name="Baker B.J."/>
        </authorList>
    </citation>
    <scope>NUCLEOTIDE SEQUENCE [LARGE SCALE GENOMIC DNA]</scope>
    <source>
        <strain evidence="7">B9_G13</strain>
    </source>
</reference>
<gene>
    <name evidence="7" type="primary">eif1A</name>
    <name evidence="2" type="synonym">eif1a</name>
    <name evidence="7" type="ORF">DRO07_02090</name>
</gene>
<comment type="similarity">
    <text evidence="2 4">Belongs to the eIF-1A family.</text>
</comment>
<comment type="function">
    <text evidence="1 2">Seems to be required for maximal rate of protein biosynthesis. Enhances ribosome dissociation into subunits and stabilizes the binding of the initiator Met-tRNA(I) to 40 S ribosomal subunits.</text>
</comment>
<evidence type="ECO:0000256" key="5">
    <source>
        <dbReference type="SAM" id="MobiDB-lite"/>
    </source>
</evidence>
<evidence type="ECO:0000313" key="8">
    <source>
        <dbReference type="Proteomes" id="UP000277633"/>
    </source>
</evidence>
<dbReference type="GO" id="GO:0003723">
    <property type="term" value="F:RNA binding"/>
    <property type="evidence" value="ECO:0007669"/>
    <property type="project" value="InterPro"/>
</dbReference>
<dbReference type="HAMAP" id="MF_00216">
    <property type="entry name" value="aIF_1A"/>
    <property type="match status" value="1"/>
</dbReference>
<evidence type="ECO:0000256" key="4">
    <source>
        <dbReference type="RuleBase" id="RU004364"/>
    </source>
</evidence>
<dbReference type="PANTHER" id="PTHR21668">
    <property type="entry name" value="EIF-1A"/>
    <property type="match status" value="1"/>
</dbReference>
<evidence type="ECO:0000256" key="2">
    <source>
        <dbReference type="HAMAP-Rule" id="MF_00216"/>
    </source>
</evidence>
<feature type="region of interest" description="Disordered" evidence="5">
    <location>
        <begin position="1"/>
        <end position="23"/>
    </location>
</feature>
<evidence type="ECO:0000256" key="3">
    <source>
        <dbReference type="PROSITE-ProRule" id="PRU00181"/>
    </source>
</evidence>